<comment type="caution">
    <text evidence="1">The sequence shown here is derived from an EMBL/GenBank/DDBJ whole genome shotgun (WGS) entry which is preliminary data.</text>
</comment>
<sequence>MSQLAQESLLSLSKHPLDHFRSILGHNDDTPEDRVTSRFRLFNFHSTLKRRHAAACACARAPGRALGEIADGPFRLPGRRHGAYVLRERASRVPSVQGHRNRVPQHMRLPYCTIFPSVQSVVLTINTELGATAVSLLDEICHVLARALVEKIVFLDHTFMGQPMSLSRIGPHFPGLQEFTYTALDNVAEDLFALVASFPMLRMLSAYSSTPIAHTQLYPTNARFAHLHILRIKISNHGSILSWLQTAEPLRLETLDLHFFHPYHSGWGPVAALNSLLHANREHLRHLTLRVSYEVNDSDDEIDDLVRQTKVADGEVDLSGLTKLRTLLLTSHNVEAICSTLASLPRGTQTLETLQVDFPSWIYYDELPCSCDPGVLLSEFWRVMRGDQFASLARFDIRVPDFFAPAARNAAATREYFPHWKDS</sequence>
<dbReference type="EMBL" id="JARKIE010000362">
    <property type="protein sequence ID" value="KAJ7649600.1"/>
    <property type="molecule type" value="Genomic_DNA"/>
</dbReference>
<keyword evidence="2" id="KW-1185">Reference proteome</keyword>
<protein>
    <submittedName>
        <fullName evidence="1">Uncharacterized protein</fullName>
    </submittedName>
</protein>
<organism evidence="1 2">
    <name type="scientific">Mycena rosella</name>
    <name type="common">Pink bonnet</name>
    <name type="synonym">Agaricus rosellus</name>
    <dbReference type="NCBI Taxonomy" id="1033263"/>
    <lineage>
        <taxon>Eukaryota</taxon>
        <taxon>Fungi</taxon>
        <taxon>Dikarya</taxon>
        <taxon>Basidiomycota</taxon>
        <taxon>Agaricomycotina</taxon>
        <taxon>Agaricomycetes</taxon>
        <taxon>Agaricomycetidae</taxon>
        <taxon>Agaricales</taxon>
        <taxon>Marasmiineae</taxon>
        <taxon>Mycenaceae</taxon>
        <taxon>Mycena</taxon>
    </lineage>
</organism>
<proteinExistence type="predicted"/>
<dbReference type="Proteomes" id="UP001221757">
    <property type="component" value="Unassembled WGS sequence"/>
</dbReference>
<evidence type="ECO:0000313" key="1">
    <source>
        <dbReference type="EMBL" id="KAJ7649600.1"/>
    </source>
</evidence>
<gene>
    <name evidence="1" type="ORF">B0H17DRAFT_1147685</name>
</gene>
<name>A0AAD7CHW3_MYCRO</name>
<dbReference type="InterPro" id="IPR032675">
    <property type="entry name" value="LRR_dom_sf"/>
</dbReference>
<evidence type="ECO:0000313" key="2">
    <source>
        <dbReference type="Proteomes" id="UP001221757"/>
    </source>
</evidence>
<reference evidence="1" key="1">
    <citation type="submission" date="2023-03" db="EMBL/GenBank/DDBJ databases">
        <title>Massive genome expansion in bonnet fungi (Mycena s.s.) driven by repeated elements and novel gene families across ecological guilds.</title>
        <authorList>
            <consortium name="Lawrence Berkeley National Laboratory"/>
            <person name="Harder C.B."/>
            <person name="Miyauchi S."/>
            <person name="Viragh M."/>
            <person name="Kuo A."/>
            <person name="Thoen E."/>
            <person name="Andreopoulos B."/>
            <person name="Lu D."/>
            <person name="Skrede I."/>
            <person name="Drula E."/>
            <person name="Henrissat B."/>
            <person name="Morin E."/>
            <person name="Kohler A."/>
            <person name="Barry K."/>
            <person name="LaButti K."/>
            <person name="Morin E."/>
            <person name="Salamov A."/>
            <person name="Lipzen A."/>
            <person name="Mereny Z."/>
            <person name="Hegedus B."/>
            <person name="Baldrian P."/>
            <person name="Stursova M."/>
            <person name="Weitz H."/>
            <person name="Taylor A."/>
            <person name="Grigoriev I.V."/>
            <person name="Nagy L.G."/>
            <person name="Martin F."/>
            <person name="Kauserud H."/>
        </authorList>
    </citation>
    <scope>NUCLEOTIDE SEQUENCE</scope>
    <source>
        <strain evidence="1">CBHHK067</strain>
    </source>
</reference>
<accession>A0AAD7CHW3</accession>
<dbReference type="AlphaFoldDB" id="A0AAD7CHW3"/>
<dbReference type="SUPFAM" id="SSF52047">
    <property type="entry name" value="RNI-like"/>
    <property type="match status" value="1"/>
</dbReference>
<dbReference type="Gene3D" id="3.80.10.10">
    <property type="entry name" value="Ribonuclease Inhibitor"/>
    <property type="match status" value="1"/>
</dbReference>